<keyword evidence="2" id="KW-1185">Reference proteome</keyword>
<sequence length="306" mass="35536">MNVIEEIKKAYELRTVSWKQKGKLLDTDCGLKRVVLWSDDNLLKWHVKWRDQTGRNSVAIADRMIRTATGHPWIEVNGKYVTLHDEVEGSYDRAGHEKAWGLLIGTMLKAGLEASQEFSTLCQEKTYSFGQCLSAVHQLGKQFTVLESVKQCLVEADKRLKQAEEVKKAAGECLLPIMDQPLSVLHGKQIFNILFYKGSHHEPIRGYLPLRHFLRDWLKECGPHSLKKLLHCINEHYSLQQEQGLLLLAELLMPWELVHCVEQLETKELAHIISTVEQFEQNWDFNRILLHCYSEWLDEKRRKVAL</sequence>
<dbReference type="OrthoDB" id="2986701at2"/>
<dbReference type="RefSeq" id="WP_007202371.1">
    <property type="nucleotide sequence ID" value="NZ_AKKV01000026.1"/>
</dbReference>
<accession>I8UEV7</accession>
<gene>
    <name evidence="1" type="ORF">A374_11435</name>
</gene>
<protein>
    <submittedName>
        <fullName evidence="1">Uncharacterized protein</fullName>
    </submittedName>
</protein>
<name>I8UEV7_9BACL</name>
<dbReference type="AlphaFoldDB" id="I8UEV7"/>
<evidence type="ECO:0000313" key="1">
    <source>
        <dbReference type="EMBL" id="EIT85353.1"/>
    </source>
</evidence>
<comment type="caution">
    <text evidence="1">The sequence shown here is derived from an EMBL/GenBank/DDBJ whole genome shotgun (WGS) entry which is preliminary data.</text>
</comment>
<dbReference type="EMBL" id="AKKV01000026">
    <property type="protein sequence ID" value="EIT85353.1"/>
    <property type="molecule type" value="Genomic_DNA"/>
</dbReference>
<dbReference type="Proteomes" id="UP000004080">
    <property type="component" value="Unassembled WGS sequence"/>
</dbReference>
<dbReference type="eggNOG" id="ENOG50340KT">
    <property type="taxonomic scope" value="Bacteria"/>
</dbReference>
<dbReference type="PATRIC" id="fig|1196324.3.peg.2347"/>
<organism evidence="1 2">
    <name type="scientific">Fictibacillus macauensis ZFHKF-1</name>
    <dbReference type="NCBI Taxonomy" id="1196324"/>
    <lineage>
        <taxon>Bacteria</taxon>
        <taxon>Bacillati</taxon>
        <taxon>Bacillota</taxon>
        <taxon>Bacilli</taxon>
        <taxon>Bacillales</taxon>
        <taxon>Fictibacillaceae</taxon>
        <taxon>Fictibacillus</taxon>
    </lineage>
</organism>
<proteinExistence type="predicted"/>
<reference evidence="1 2" key="1">
    <citation type="journal article" date="2012" name="J. Bacteriol.">
        <title>Genome of Bacillus macauensis ZFHKF-1, a Long-Chain-Forming Bacterium.</title>
        <authorList>
            <person name="Cai L."/>
            <person name="Zhang T."/>
        </authorList>
    </citation>
    <scope>NUCLEOTIDE SEQUENCE [LARGE SCALE GENOMIC DNA]</scope>
    <source>
        <strain evidence="1 2">ZFHKF-1</strain>
    </source>
</reference>
<dbReference type="STRING" id="1196324.A374_11435"/>
<evidence type="ECO:0000313" key="2">
    <source>
        <dbReference type="Proteomes" id="UP000004080"/>
    </source>
</evidence>